<evidence type="ECO:0000256" key="2">
    <source>
        <dbReference type="ARBA" id="ARBA00006742"/>
    </source>
</evidence>
<keyword evidence="5 11" id="KW-0812">Transmembrane</keyword>
<accession>A0A1H3AH45</accession>
<evidence type="ECO:0000256" key="8">
    <source>
        <dbReference type="ARBA" id="ARBA00023010"/>
    </source>
</evidence>
<dbReference type="PANTHER" id="PTHR33909">
    <property type="entry name" value="SEC TRANSLOCON ACCESSORY COMPLEX SUBUNIT YAJC"/>
    <property type="match status" value="1"/>
</dbReference>
<dbReference type="SMART" id="SM01323">
    <property type="entry name" value="YajC"/>
    <property type="match status" value="1"/>
</dbReference>
<protein>
    <submittedName>
        <fullName evidence="12">Preprotein translocase subunit YajC</fullName>
    </submittedName>
</protein>
<evidence type="ECO:0000256" key="1">
    <source>
        <dbReference type="ARBA" id="ARBA00004162"/>
    </source>
</evidence>
<evidence type="ECO:0000256" key="4">
    <source>
        <dbReference type="ARBA" id="ARBA00022475"/>
    </source>
</evidence>
<dbReference type="AlphaFoldDB" id="A0A1H3AH45"/>
<dbReference type="GO" id="GO:0005886">
    <property type="term" value="C:plasma membrane"/>
    <property type="evidence" value="ECO:0007669"/>
    <property type="project" value="UniProtKB-SubCell"/>
</dbReference>
<evidence type="ECO:0000313" key="13">
    <source>
        <dbReference type="Proteomes" id="UP000182379"/>
    </source>
</evidence>
<feature type="transmembrane region" description="Helical" evidence="11">
    <location>
        <begin position="6"/>
        <end position="23"/>
    </location>
</feature>
<keyword evidence="3" id="KW-0813">Transport</keyword>
<dbReference type="RefSeq" id="WP_012938867.1">
    <property type="nucleotide sequence ID" value="NZ_FNOP01000020.1"/>
</dbReference>
<dbReference type="GO" id="GO:0015031">
    <property type="term" value="P:protein transport"/>
    <property type="evidence" value="ECO:0007669"/>
    <property type="project" value="UniProtKB-KW"/>
</dbReference>
<gene>
    <name evidence="12" type="ORF">SAMN05216495_12018</name>
</gene>
<dbReference type="OMA" id="GMEMIIM"/>
<reference evidence="12 13" key="1">
    <citation type="submission" date="2016-10" db="EMBL/GenBank/DDBJ databases">
        <authorList>
            <person name="Varghese N."/>
            <person name="Submissions S."/>
        </authorList>
    </citation>
    <scope>NUCLEOTIDE SEQUENCE [LARGE SCALE GENOMIC DNA]</scope>
    <source>
        <strain evidence="12 13">WCC6</strain>
    </source>
</reference>
<evidence type="ECO:0000313" key="12">
    <source>
        <dbReference type="EMBL" id="SDX29047.1"/>
    </source>
</evidence>
<comment type="similarity">
    <text evidence="2">Belongs to the YajC family.</text>
</comment>
<keyword evidence="9 11" id="KW-0472">Membrane</keyword>
<evidence type="ECO:0000256" key="7">
    <source>
        <dbReference type="ARBA" id="ARBA00022989"/>
    </source>
</evidence>
<keyword evidence="7 11" id="KW-1133">Transmembrane helix</keyword>
<dbReference type="EMBL" id="FNOP01000020">
    <property type="protein sequence ID" value="SDX29047.1"/>
    <property type="molecule type" value="Genomic_DNA"/>
</dbReference>
<dbReference type="GeneID" id="78335215"/>
<proteinExistence type="inferred from homology"/>
<evidence type="ECO:0000256" key="6">
    <source>
        <dbReference type="ARBA" id="ARBA00022927"/>
    </source>
</evidence>
<sequence length="122" mass="13490">MDNLLQMAWPFILMGVIFYVMIYRPQKRDQKKRTEMLDSLKVGTNIVTIGGILGTITKVQEDKVRIKVAEGVEFHIRKSAVGGVITSAFSKNDTKKKAEPEAKPAEAPAEEAPKAEGTGEEK</sequence>
<evidence type="ECO:0000256" key="10">
    <source>
        <dbReference type="SAM" id="MobiDB-lite"/>
    </source>
</evidence>
<dbReference type="Pfam" id="PF02699">
    <property type="entry name" value="YajC"/>
    <property type="match status" value="1"/>
</dbReference>
<keyword evidence="4" id="KW-1003">Cell membrane</keyword>
<keyword evidence="6" id="KW-0653">Protein transport</keyword>
<comment type="subcellular location">
    <subcellularLocation>
        <location evidence="1">Cell membrane</location>
        <topology evidence="1">Single-pass membrane protein</topology>
    </subcellularLocation>
</comment>
<feature type="region of interest" description="Disordered" evidence="10">
    <location>
        <begin position="90"/>
        <end position="122"/>
    </location>
</feature>
<dbReference type="Proteomes" id="UP000182379">
    <property type="component" value="Unassembled WGS sequence"/>
</dbReference>
<dbReference type="PRINTS" id="PR01853">
    <property type="entry name" value="YAJCTRNLCASE"/>
</dbReference>
<evidence type="ECO:0000256" key="9">
    <source>
        <dbReference type="ARBA" id="ARBA00023136"/>
    </source>
</evidence>
<organism evidence="12 13">
    <name type="scientific">Acidaminococcus fermentans</name>
    <dbReference type="NCBI Taxonomy" id="905"/>
    <lineage>
        <taxon>Bacteria</taxon>
        <taxon>Bacillati</taxon>
        <taxon>Bacillota</taxon>
        <taxon>Negativicutes</taxon>
        <taxon>Acidaminococcales</taxon>
        <taxon>Acidaminococcaceae</taxon>
        <taxon>Acidaminococcus</taxon>
    </lineage>
</organism>
<comment type="caution">
    <text evidence="12">The sequence shown here is derived from an EMBL/GenBank/DDBJ whole genome shotgun (WGS) entry which is preliminary data.</text>
</comment>
<dbReference type="PANTHER" id="PTHR33909:SF1">
    <property type="entry name" value="SEC TRANSLOCON ACCESSORY COMPLEX SUBUNIT YAJC"/>
    <property type="match status" value="1"/>
</dbReference>
<keyword evidence="8" id="KW-0811">Translocation</keyword>
<dbReference type="InterPro" id="IPR003849">
    <property type="entry name" value="Preprotein_translocase_YajC"/>
</dbReference>
<feature type="compositionally biased region" description="Basic and acidic residues" evidence="10">
    <location>
        <begin position="92"/>
        <end position="104"/>
    </location>
</feature>
<dbReference type="NCBIfam" id="TIGR00739">
    <property type="entry name" value="yajC"/>
    <property type="match status" value="1"/>
</dbReference>
<name>A0A1H3AH45_ACIFE</name>
<evidence type="ECO:0000256" key="5">
    <source>
        <dbReference type="ARBA" id="ARBA00022692"/>
    </source>
</evidence>
<evidence type="ECO:0000256" key="3">
    <source>
        <dbReference type="ARBA" id="ARBA00022448"/>
    </source>
</evidence>
<feature type="compositionally biased region" description="Basic and acidic residues" evidence="10">
    <location>
        <begin position="111"/>
        <end position="122"/>
    </location>
</feature>
<evidence type="ECO:0000256" key="11">
    <source>
        <dbReference type="SAM" id="Phobius"/>
    </source>
</evidence>